<dbReference type="EMBL" id="BEYU01000098">
    <property type="protein sequence ID" value="GBG31454.1"/>
    <property type="molecule type" value="Genomic_DNA"/>
</dbReference>
<dbReference type="InterPro" id="IPR027523">
    <property type="entry name" value="CLU_prot"/>
</dbReference>
<dbReference type="Pfam" id="PF13236">
    <property type="entry name" value="CLU"/>
    <property type="match status" value="1"/>
</dbReference>
<evidence type="ECO:0000256" key="2">
    <source>
        <dbReference type="SAM" id="MobiDB-lite"/>
    </source>
</evidence>
<protein>
    <submittedName>
        <fullName evidence="4">TPR repeat-containing protein yrrB</fullName>
    </submittedName>
</protein>
<organism evidence="4 5">
    <name type="scientific">Hondaea fermentalgiana</name>
    <dbReference type="NCBI Taxonomy" id="2315210"/>
    <lineage>
        <taxon>Eukaryota</taxon>
        <taxon>Sar</taxon>
        <taxon>Stramenopiles</taxon>
        <taxon>Bigyra</taxon>
        <taxon>Labyrinthulomycetes</taxon>
        <taxon>Thraustochytrida</taxon>
        <taxon>Thraustochytriidae</taxon>
        <taxon>Hondaea</taxon>
    </lineage>
</organism>
<dbReference type="InterPro" id="IPR011990">
    <property type="entry name" value="TPR-like_helical_dom_sf"/>
</dbReference>
<feature type="compositionally biased region" description="Polar residues" evidence="2">
    <location>
        <begin position="141"/>
        <end position="161"/>
    </location>
</feature>
<dbReference type="GO" id="GO:0003729">
    <property type="term" value="F:mRNA binding"/>
    <property type="evidence" value="ECO:0007669"/>
    <property type="project" value="TreeGrafter"/>
</dbReference>
<proteinExistence type="predicted"/>
<reference evidence="4 5" key="1">
    <citation type="submission" date="2017-12" db="EMBL/GenBank/DDBJ databases">
        <title>Sequencing, de novo assembly and annotation of complete genome of a new Thraustochytrid species, strain FCC1311.</title>
        <authorList>
            <person name="Sedici K."/>
            <person name="Godart F."/>
            <person name="Aiese Cigliano R."/>
            <person name="Sanseverino W."/>
            <person name="Barakat M."/>
            <person name="Ortet P."/>
            <person name="Marechal E."/>
            <person name="Cagnac O."/>
            <person name="Amato A."/>
        </authorList>
    </citation>
    <scope>NUCLEOTIDE SEQUENCE [LARGE SCALE GENOMIC DNA]</scope>
</reference>
<keyword evidence="5" id="KW-1185">Reference proteome</keyword>
<dbReference type="GO" id="GO:0048312">
    <property type="term" value="P:intracellular distribution of mitochondria"/>
    <property type="evidence" value="ECO:0007669"/>
    <property type="project" value="TreeGrafter"/>
</dbReference>
<comment type="caution">
    <text evidence="4">The sequence shown here is derived from an EMBL/GenBank/DDBJ whole genome shotgun (WGS) entry which is preliminary data.</text>
</comment>
<evidence type="ECO:0000313" key="4">
    <source>
        <dbReference type="EMBL" id="GBG31454.1"/>
    </source>
</evidence>
<dbReference type="OrthoDB" id="201749at2759"/>
<dbReference type="InParanoid" id="A0A2R5GU84"/>
<dbReference type="SUPFAM" id="SSF48452">
    <property type="entry name" value="TPR-like"/>
    <property type="match status" value="1"/>
</dbReference>
<dbReference type="PANTHER" id="PTHR12601">
    <property type="entry name" value="EUKARYOTIC TRANSLATION INITIATION FACTOR 3 SUBUNIT EIF-3"/>
    <property type="match status" value="1"/>
</dbReference>
<dbReference type="PROSITE" id="PS51823">
    <property type="entry name" value="CLU"/>
    <property type="match status" value="1"/>
</dbReference>
<dbReference type="PANTHER" id="PTHR12601:SF6">
    <property type="entry name" value="CLUSTERED MITOCHONDRIA PROTEIN HOMOLOG"/>
    <property type="match status" value="1"/>
</dbReference>
<feature type="compositionally biased region" description="Basic and acidic residues" evidence="2">
    <location>
        <begin position="125"/>
        <end position="135"/>
    </location>
</feature>
<evidence type="ECO:0000313" key="5">
    <source>
        <dbReference type="Proteomes" id="UP000241890"/>
    </source>
</evidence>
<evidence type="ECO:0000256" key="1">
    <source>
        <dbReference type="ARBA" id="ARBA00022490"/>
    </source>
</evidence>
<dbReference type="AlphaFoldDB" id="A0A2R5GU84"/>
<dbReference type="Gene3D" id="1.25.40.10">
    <property type="entry name" value="Tetratricopeptide repeat domain"/>
    <property type="match status" value="2"/>
</dbReference>
<dbReference type="GO" id="GO:0005737">
    <property type="term" value="C:cytoplasm"/>
    <property type="evidence" value="ECO:0007669"/>
    <property type="project" value="TreeGrafter"/>
</dbReference>
<feature type="region of interest" description="Disordered" evidence="2">
    <location>
        <begin position="1"/>
        <end position="96"/>
    </location>
</feature>
<name>A0A2R5GU84_9STRA</name>
<feature type="domain" description="Clu" evidence="3">
    <location>
        <begin position="153"/>
        <end position="434"/>
    </location>
</feature>
<feature type="compositionally biased region" description="Polar residues" evidence="2">
    <location>
        <begin position="34"/>
        <end position="43"/>
    </location>
</feature>
<sequence length="1220" mass="136635">MMKRGRLQMASRYTEFNQSGASGQGGEAAVPASTPVQAFTSWSRGRRAEDNQGLGSANEPGPDPRFARELPATTQRENSVIHGRSRASQQPRAPASEPLEVVYEPCFELDQVAPGHEQDTASQRENSRHGERETQADASLETPQHGNRSLQAQSSMESTLTRDGASPGQALNFADLETGFDEEFQQLVHEIEPDLTIYKKADTFSKLSKLVRDFKHAAETYGKVIISEKHLPDELKSIQPVTNTVRGFAGGEKYIAGNIFFRLPQDGHRIYGSEALATKEANHQLKGVTALHSINAGLQLPLVAVIRYLGYKLVAMSLLPIEGERTLCYGSSDGGVNLEDDALSGKVLIENVAAALNLAKHPVRVTQRWRDQRQTSERWIHLPCDMEVHRITRPMPATENEGNRADNGEEKGEEEIRHYVVDFARLFPPQPPHHLLAALLREADGFQTQANIQTLEAQAPVQGHHLVYMLRPELVRAFPTPLSSDAFSRFASRRPEHAHFERNVEEAAGHLIKIVIPRVARILDASRPAHATFGKDGIERRSRQICREMHAKGVNMRFLGPLFRRAENQACKGDLLLEAAARVFKDLLRGEMRMARTRDVRTAVLSPYLERVTAFLNMGFGDTPCQGMIGVGADAQGEGCANCASWREGDPAPCRCCCANDCRRAHPRSMNPRGPSRFAASPAAMGSAEHLNSQTRVNFWCHRLFGFMQEKFWFPEKARFREALINLVRGMVPLLNYSDLVDLGASTRILPIMEYAQGTEALIRAKLYDKANRVQEANYTRERAVERLSAGLDICPWDARLRCNLGMALEDRGETREALRMYLSAIASNKGSGRAWYLAARFMAQWIGRSRGANERTATSNICIEEMMLALPDLELRSEDNAYHVEICFEKACTLSPGNLDWKKDYANFIQYTRRGAKARAIEIYDEILSQDATHLMTLKNYALLLQEQALKSLNRLKRNDSLAKVLRVRTKTRKSLELAHRHFCTALELAPTDAIMHFRNALVQLDIVVRVLSVSEDPNDGQAAIDLAIDNALQSLRQGLDLAAAFREESRALGDPTPRFFDDGDQRRAIIAATAVLRRVAKRLGISREAVDPTRKEELLEAMRDCFSWGTRIVEDDLEQLGVVHYNASNLHCDNYKNQILCLLNVMDPGFRFTGPTFAGASRTSSARSRSSDVELKKDEAIIAEVEATFSALRRLPGRADLARDMYTEYRRHFFPDPT</sequence>
<accession>A0A2R5GU84</accession>
<dbReference type="Proteomes" id="UP000241890">
    <property type="component" value="Unassembled WGS sequence"/>
</dbReference>
<dbReference type="InterPro" id="IPR025697">
    <property type="entry name" value="CLU_dom"/>
</dbReference>
<gene>
    <name evidence="4" type="ORF">FCC1311_076782</name>
</gene>
<feature type="region of interest" description="Disordered" evidence="2">
    <location>
        <begin position="115"/>
        <end position="170"/>
    </location>
</feature>
<evidence type="ECO:0000259" key="3">
    <source>
        <dbReference type="PROSITE" id="PS51823"/>
    </source>
</evidence>
<keyword evidence="1" id="KW-0963">Cytoplasm</keyword>